<sequence length="476" mass="54521">MTATHLVWFRNDLRITDNRALHAACQDIHAKVIAVYIATPEQWQQHDMAPRQAAFIQQNLDCLDASLAEKNIPLFSHQCADFAESVEWLSGFCQKNDVTDLFYNRQYELNERRRDDRVGELLQGKCTLHAFDDSLLLPPGSVVTGSGEMYKVFTPFRKSFLQRLTHSDARCLPAPKPRADNAERLPLVPFDYPLEQPDPSLFPAGEDAALQRLRSFCRERVQDYQQQRDIPAIDGTSCLSPYLAIGVLSPRQCFNRLLAECPQTLEDDQSGAFVWLNELVWREFYRHLLVAYPKLCRHKPFIAWTDNVRWSGDADHLAAWKAGRTGFPIVDAAMRQLNQTGWMHNRLRMIVASFLVKDLLINWRAGERYFMSQLLDGDLAANNGGWQWAASSGTDAAPYFRIFNPTTQGERFDKKGDFIRRWVPELADVPDSDIHHPHQWAIKQGRVLDYPEPLVDHAVARKQTLQAFEEAKRGAG</sequence>
<dbReference type="Pfam" id="PF03441">
    <property type="entry name" value="FAD_binding_7"/>
    <property type="match status" value="1"/>
</dbReference>
<name>A0A097R072_HAFAL</name>
<feature type="site" description="Electron transfer via tryptophanyl radical" evidence="13">
    <location>
        <position position="310"/>
    </location>
</feature>
<proteinExistence type="inferred from homology"/>
<dbReference type="HOGENOM" id="CLU_010348_2_2_6"/>
<evidence type="ECO:0000256" key="13">
    <source>
        <dbReference type="PIRSR" id="PIRSR602081-2"/>
    </source>
</evidence>
<dbReference type="Gene3D" id="1.10.579.10">
    <property type="entry name" value="DNA Cyclobutane Dipyrimidine Photolyase, subunit A, domain 3"/>
    <property type="match status" value="1"/>
</dbReference>
<evidence type="ECO:0000256" key="3">
    <source>
        <dbReference type="ARBA" id="ARBA00013149"/>
    </source>
</evidence>
<dbReference type="RefSeq" id="WP_025800693.1">
    <property type="nucleotide sequence ID" value="NZ_CP009706.1"/>
</dbReference>
<dbReference type="PANTHER" id="PTHR11455:SF9">
    <property type="entry name" value="CRYPTOCHROME CIRCADIAN CLOCK 5 ISOFORM X1"/>
    <property type="match status" value="1"/>
</dbReference>
<dbReference type="EMBL" id="CP009706">
    <property type="protein sequence ID" value="AIU72128.1"/>
    <property type="molecule type" value="Genomic_DNA"/>
</dbReference>
<comment type="function">
    <text evidence="10">Involved in repair of UV radiation-induced DNA damage. Catalyzes the light-dependent monomerization (300-600 nm) of cyclobutyl pyrimidine dimers (in cis-syn configuration), which are formed between adjacent bases on the same DNA strand upon exposure to ultraviolet radiation.</text>
</comment>
<comment type="cofactor">
    <cofactor evidence="1">
        <name>(6R)-5,10-methylene-5,6,7,8-tetrahydrofolate</name>
        <dbReference type="ChEBI" id="CHEBI:15636"/>
    </cofactor>
</comment>
<keyword evidence="5 12" id="KW-0285">Flavoprotein</keyword>
<dbReference type="PROSITE" id="PS00691">
    <property type="entry name" value="DNA_PHOTOLYASES_1_2"/>
    <property type="match status" value="1"/>
</dbReference>
<dbReference type="PANTHER" id="PTHR11455">
    <property type="entry name" value="CRYPTOCHROME"/>
    <property type="match status" value="1"/>
</dbReference>
<feature type="binding site" evidence="12">
    <location>
        <position position="275"/>
    </location>
    <ligand>
        <name>FAD</name>
        <dbReference type="ChEBI" id="CHEBI:57692"/>
    </ligand>
</feature>
<feature type="binding site" evidence="12">
    <location>
        <position position="224"/>
    </location>
    <ligand>
        <name>FAD</name>
        <dbReference type="ChEBI" id="CHEBI:57692"/>
    </ligand>
</feature>
<dbReference type="InterPro" id="IPR018394">
    <property type="entry name" value="DNA_photolyase_1_CS_C"/>
</dbReference>
<dbReference type="GO" id="GO:0003677">
    <property type="term" value="F:DNA binding"/>
    <property type="evidence" value="ECO:0007669"/>
    <property type="project" value="TreeGrafter"/>
</dbReference>
<dbReference type="InterPro" id="IPR036134">
    <property type="entry name" value="Crypto/Photolyase_FAD-like_sf"/>
</dbReference>
<dbReference type="Proteomes" id="UP000029986">
    <property type="component" value="Chromosome"/>
</dbReference>
<feature type="site" description="Electron transfer via tryptophanyl radical" evidence="13">
    <location>
        <position position="363"/>
    </location>
</feature>
<evidence type="ECO:0000313" key="16">
    <source>
        <dbReference type="EMBL" id="AIU72128.1"/>
    </source>
</evidence>
<evidence type="ECO:0000256" key="12">
    <source>
        <dbReference type="PIRSR" id="PIRSR602081-1"/>
    </source>
</evidence>
<organism evidence="16 17">
    <name type="scientific">Hafnia alvei FB1</name>
    <dbReference type="NCBI Taxonomy" id="1453496"/>
    <lineage>
        <taxon>Bacteria</taxon>
        <taxon>Pseudomonadati</taxon>
        <taxon>Pseudomonadota</taxon>
        <taxon>Gammaproteobacteria</taxon>
        <taxon>Enterobacterales</taxon>
        <taxon>Hafniaceae</taxon>
        <taxon>Hafnia</taxon>
    </lineage>
</organism>
<dbReference type="SUPFAM" id="SSF48173">
    <property type="entry name" value="Cryptochrome/photolyase FAD-binding domain"/>
    <property type="match status" value="1"/>
</dbReference>
<feature type="site" description="Electron transfer via tryptophanyl radical" evidence="13">
    <location>
        <position position="386"/>
    </location>
</feature>
<dbReference type="InterPro" id="IPR006050">
    <property type="entry name" value="DNA_photolyase_N"/>
</dbReference>
<evidence type="ECO:0000256" key="8">
    <source>
        <dbReference type="ARBA" id="ARBA00031671"/>
    </source>
</evidence>
<dbReference type="GO" id="GO:0071949">
    <property type="term" value="F:FAD binding"/>
    <property type="evidence" value="ECO:0007669"/>
    <property type="project" value="TreeGrafter"/>
</dbReference>
<accession>A0A097R072</accession>
<evidence type="ECO:0000256" key="5">
    <source>
        <dbReference type="ARBA" id="ARBA00022630"/>
    </source>
</evidence>
<gene>
    <name evidence="16" type="ORF">AT03_06790</name>
</gene>
<comment type="similarity">
    <text evidence="14">Belongs to the DNA photolyase family.</text>
</comment>
<dbReference type="InterPro" id="IPR014729">
    <property type="entry name" value="Rossmann-like_a/b/a_fold"/>
</dbReference>
<evidence type="ECO:0000256" key="6">
    <source>
        <dbReference type="ARBA" id="ARBA00022827"/>
    </source>
</evidence>
<dbReference type="PRINTS" id="PR00147">
    <property type="entry name" value="DNAPHOTLYASE"/>
</dbReference>
<evidence type="ECO:0000256" key="14">
    <source>
        <dbReference type="RuleBase" id="RU004182"/>
    </source>
</evidence>
<dbReference type="PATRIC" id="fig|1453496.5.peg.1356"/>
<evidence type="ECO:0000259" key="15">
    <source>
        <dbReference type="PROSITE" id="PS51645"/>
    </source>
</evidence>
<dbReference type="InterPro" id="IPR002081">
    <property type="entry name" value="Cryptochrome/DNA_photolyase_1"/>
</dbReference>
<dbReference type="GO" id="GO:0009416">
    <property type="term" value="P:response to light stimulus"/>
    <property type="evidence" value="ECO:0007669"/>
    <property type="project" value="TreeGrafter"/>
</dbReference>
<comment type="similarity">
    <text evidence="2">Belongs to the DNA photolyase class-1 family.</text>
</comment>
<keyword evidence="16" id="KW-0456">Lyase</keyword>
<evidence type="ECO:0000256" key="4">
    <source>
        <dbReference type="ARBA" id="ARBA00014046"/>
    </source>
</evidence>
<dbReference type="KEGG" id="hav:AT03_06790"/>
<evidence type="ECO:0000256" key="9">
    <source>
        <dbReference type="ARBA" id="ARBA00033999"/>
    </source>
</evidence>
<dbReference type="NCBIfam" id="NF007955">
    <property type="entry name" value="PRK10674.1"/>
    <property type="match status" value="1"/>
</dbReference>
<dbReference type="SUPFAM" id="SSF52425">
    <property type="entry name" value="Cryptochrome/photolyase, N-terminal domain"/>
    <property type="match status" value="1"/>
</dbReference>
<feature type="domain" description="Photolyase/cryptochrome alpha/beta" evidence="15">
    <location>
        <begin position="3"/>
        <end position="136"/>
    </location>
</feature>
<keyword evidence="6 12" id="KW-0274">FAD</keyword>
<dbReference type="InterPro" id="IPR005101">
    <property type="entry name" value="Cryptochr/Photolyase_FAD-bd"/>
</dbReference>
<evidence type="ECO:0000256" key="10">
    <source>
        <dbReference type="ARBA" id="ARBA00059220"/>
    </source>
</evidence>
<dbReference type="eggNOG" id="COG0415">
    <property type="taxonomic scope" value="Bacteria"/>
</dbReference>
<feature type="binding site" evidence="12">
    <location>
        <begin position="376"/>
        <end position="378"/>
    </location>
    <ligand>
        <name>FAD</name>
        <dbReference type="ChEBI" id="CHEBI:57692"/>
    </ligand>
</feature>
<evidence type="ECO:0000256" key="7">
    <source>
        <dbReference type="ARBA" id="ARBA00022991"/>
    </source>
</evidence>
<keyword evidence="7 14" id="KW-0157">Chromophore</keyword>
<protein>
    <recommendedName>
        <fullName evidence="4">Deoxyribodipyrimidine photo-lyase</fullName>
        <ecNumber evidence="3">4.1.99.3</ecNumber>
    </recommendedName>
    <alternativeName>
        <fullName evidence="8">DNA photolyase</fullName>
    </alternativeName>
    <alternativeName>
        <fullName evidence="11">Photoreactivating enzyme</fullName>
    </alternativeName>
</protein>
<evidence type="ECO:0000256" key="11">
    <source>
        <dbReference type="ARBA" id="ARBA00083107"/>
    </source>
</evidence>
<dbReference type="GO" id="GO:0003904">
    <property type="term" value="F:deoxyribodipyrimidine photo-lyase activity"/>
    <property type="evidence" value="ECO:0007669"/>
    <property type="project" value="UniProtKB-EC"/>
</dbReference>
<dbReference type="GO" id="GO:0000719">
    <property type="term" value="P:photoreactive repair"/>
    <property type="evidence" value="ECO:0007669"/>
    <property type="project" value="UniProtKB-ARBA"/>
</dbReference>
<keyword evidence="17" id="KW-1185">Reference proteome</keyword>
<dbReference type="PROSITE" id="PS00394">
    <property type="entry name" value="DNA_PHOTOLYASES_1_1"/>
    <property type="match status" value="1"/>
</dbReference>
<evidence type="ECO:0000256" key="2">
    <source>
        <dbReference type="ARBA" id="ARBA00005862"/>
    </source>
</evidence>
<feature type="binding site" evidence="12">
    <location>
        <begin position="236"/>
        <end position="240"/>
    </location>
    <ligand>
        <name>FAD</name>
        <dbReference type="ChEBI" id="CHEBI:57692"/>
    </ligand>
</feature>
<reference evidence="16 17" key="1">
    <citation type="journal article" date="2014" name="Gut Pathog.">
        <title>Gene clusters of Hafnia alvei strain FB1 important in survival and pathogenesis: a draft genome perspective.</title>
        <authorList>
            <person name="Tan J.Y."/>
            <person name="Yin W.F."/>
            <person name="Chan K.G."/>
        </authorList>
    </citation>
    <scope>NUCLEOTIDE SEQUENCE [LARGE SCALE GENOMIC DNA]</scope>
    <source>
        <strain evidence="16 17">FB1</strain>
    </source>
</reference>
<dbReference type="EC" id="4.1.99.3" evidence="3"/>
<evidence type="ECO:0000313" key="17">
    <source>
        <dbReference type="Proteomes" id="UP000029986"/>
    </source>
</evidence>
<dbReference type="Gene3D" id="1.25.40.80">
    <property type="match status" value="1"/>
</dbReference>
<comment type="catalytic activity">
    <reaction evidence="9">
        <text>cyclobutadipyrimidine (in DNA) = 2 pyrimidine residues (in DNA).</text>
        <dbReference type="EC" id="4.1.99.3"/>
    </reaction>
</comment>
<dbReference type="Pfam" id="PF00875">
    <property type="entry name" value="DNA_photolyase"/>
    <property type="match status" value="1"/>
</dbReference>
<dbReference type="FunFam" id="1.10.579.10:FF:000003">
    <property type="entry name" value="Deoxyribodipyrimidine photo-lyase"/>
    <property type="match status" value="1"/>
</dbReference>
<feature type="binding site" evidence="12">
    <location>
        <begin position="278"/>
        <end position="285"/>
    </location>
    <ligand>
        <name>FAD</name>
        <dbReference type="ChEBI" id="CHEBI:57692"/>
    </ligand>
</feature>
<dbReference type="AlphaFoldDB" id="A0A097R072"/>
<comment type="cofactor">
    <cofactor evidence="12">
        <name>FAD</name>
        <dbReference type="ChEBI" id="CHEBI:57692"/>
    </cofactor>
    <text evidence="12">Binds 1 FAD per subunit.</text>
</comment>
<dbReference type="PROSITE" id="PS51645">
    <property type="entry name" value="PHR_CRY_ALPHA_BETA"/>
    <property type="match status" value="1"/>
</dbReference>
<dbReference type="Gene3D" id="3.40.50.620">
    <property type="entry name" value="HUPs"/>
    <property type="match status" value="1"/>
</dbReference>
<evidence type="ECO:0000256" key="1">
    <source>
        <dbReference type="ARBA" id="ARBA00001932"/>
    </source>
</evidence>
<dbReference type="InterPro" id="IPR036155">
    <property type="entry name" value="Crypto/Photolyase_N_sf"/>
</dbReference>
<dbReference type="OrthoDB" id="9772484at2"/>